<keyword evidence="2" id="KW-0812">Transmembrane</keyword>
<comment type="caution">
    <text evidence="3">The sequence shown here is derived from an EMBL/GenBank/DDBJ whole genome shotgun (WGS) entry which is preliminary data.</text>
</comment>
<proteinExistence type="predicted"/>
<gene>
    <name evidence="3" type="ORF">Aco03nite_026810</name>
</gene>
<name>A0ABQ3X703_9ACTN</name>
<feature type="region of interest" description="Disordered" evidence="1">
    <location>
        <begin position="58"/>
        <end position="85"/>
    </location>
</feature>
<dbReference type="Proteomes" id="UP000612282">
    <property type="component" value="Unassembled WGS sequence"/>
</dbReference>
<evidence type="ECO:0000256" key="1">
    <source>
        <dbReference type="SAM" id="MobiDB-lite"/>
    </source>
</evidence>
<keyword evidence="2" id="KW-1133">Transmembrane helix</keyword>
<feature type="compositionally biased region" description="Polar residues" evidence="1">
    <location>
        <begin position="11"/>
        <end position="27"/>
    </location>
</feature>
<reference evidence="3 4" key="1">
    <citation type="submission" date="2021-01" db="EMBL/GenBank/DDBJ databases">
        <title>Whole genome shotgun sequence of Actinoplanes couchii NBRC 106145.</title>
        <authorList>
            <person name="Komaki H."/>
            <person name="Tamura T."/>
        </authorList>
    </citation>
    <scope>NUCLEOTIDE SEQUENCE [LARGE SCALE GENOMIC DNA]</scope>
    <source>
        <strain evidence="3 4">NBRC 106145</strain>
    </source>
</reference>
<evidence type="ECO:0000313" key="4">
    <source>
        <dbReference type="Proteomes" id="UP000612282"/>
    </source>
</evidence>
<evidence type="ECO:0000313" key="3">
    <source>
        <dbReference type="EMBL" id="GID54277.1"/>
    </source>
</evidence>
<evidence type="ECO:0000256" key="2">
    <source>
        <dbReference type="SAM" id="Phobius"/>
    </source>
</evidence>
<keyword evidence="2" id="KW-0472">Membrane</keyword>
<organism evidence="3 4">
    <name type="scientific">Actinoplanes couchii</name>
    <dbReference type="NCBI Taxonomy" id="403638"/>
    <lineage>
        <taxon>Bacteria</taxon>
        <taxon>Bacillati</taxon>
        <taxon>Actinomycetota</taxon>
        <taxon>Actinomycetes</taxon>
        <taxon>Micromonosporales</taxon>
        <taxon>Micromonosporaceae</taxon>
        <taxon>Actinoplanes</taxon>
    </lineage>
</organism>
<feature type="region of interest" description="Disordered" evidence="1">
    <location>
        <begin position="1"/>
        <end position="46"/>
    </location>
</feature>
<accession>A0ABQ3X703</accession>
<feature type="transmembrane region" description="Helical" evidence="2">
    <location>
        <begin position="135"/>
        <end position="158"/>
    </location>
</feature>
<protein>
    <submittedName>
        <fullName evidence="3">Uncharacterized protein</fullName>
    </submittedName>
</protein>
<dbReference type="EMBL" id="BOMG01000039">
    <property type="protein sequence ID" value="GID54277.1"/>
    <property type="molecule type" value="Genomic_DNA"/>
</dbReference>
<sequence>MTVPYLPGGATQASAQQPAFTPRSLSTAGDPGNPAVVPRSHAQAGVPERAPFVPRTLGRAEAPPSFAGPDFGQSPAPGYAPQAPSGFIAPPLSHPAAAPGNYGLPSIAPNLFGGAPNAADHAPEPKPKNTRLFRFALWTAVIGLVLAGLSVLGVRLFMFASGMTVVPDLTAAEAHDRCESALVNEVNRGLEAALVADRRIKSNVLTGVEIGAAKAVDGGFDVPGTGRYTVKVAKKKAKPAKMLLTCQVRRDGGGQIVTTVLTKPAK</sequence>
<dbReference type="RefSeq" id="WP_203795373.1">
    <property type="nucleotide sequence ID" value="NZ_BAAAQE010000035.1"/>
</dbReference>
<keyword evidence="4" id="KW-1185">Reference proteome</keyword>